<protein>
    <submittedName>
        <fullName evidence="6">Flavodoxin</fullName>
    </submittedName>
</protein>
<gene>
    <name evidence="6" type="ORF">NYP84_16060</name>
</gene>
<dbReference type="PROSITE" id="PS00201">
    <property type="entry name" value="FLAVODOXIN"/>
    <property type="match status" value="1"/>
</dbReference>
<evidence type="ECO:0000259" key="5">
    <source>
        <dbReference type="PROSITE" id="PS50902"/>
    </source>
</evidence>
<feature type="signal peptide" evidence="4">
    <location>
        <begin position="1"/>
        <end position="31"/>
    </location>
</feature>
<dbReference type="GeneID" id="92235793"/>
<sequence length="198" mass="21930">MSELHDANRRMLLTALAGLTLSGAVLTPAVANTPNRQNNSRTLVVYFSRSGNTRVIAGVIHRHLNADLFEIEPATAYPDDYFQTVQQAKNQHDQGVKPALKHNVTNFERYHTIYLGFPIWGTSVPPVVQTFLSSHDFSSKLVIPFITHGGYGIGNSEEILAGLAAAAKRENPLVIECDQERKTTEIVTNWLAAIRHQV</sequence>
<keyword evidence="2" id="KW-0285">Flavoprotein</keyword>
<feature type="domain" description="Flavodoxin-like" evidence="5">
    <location>
        <begin position="42"/>
        <end position="195"/>
    </location>
</feature>
<dbReference type="EMBL" id="CP103445">
    <property type="protein sequence ID" value="UWS33093.1"/>
    <property type="molecule type" value="Genomic_DNA"/>
</dbReference>
<dbReference type="InterPro" id="IPR029039">
    <property type="entry name" value="Flavoprotein-like_sf"/>
</dbReference>
<evidence type="ECO:0000256" key="2">
    <source>
        <dbReference type="ARBA" id="ARBA00022630"/>
    </source>
</evidence>
<dbReference type="InterPro" id="IPR001226">
    <property type="entry name" value="Flavodoxin_CS"/>
</dbReference>
<dbReference type="Proteomes" id="UP001058553">
    <property type="component" value="Chromosome"/>
</dbReference>
<dbReference type="PROSITE" id="PS51318">
    <property type="entry name" value="TAT"/>
    <property type="match status" value="1"/>
</dbReference>
<evidence type="ECO:0000256" key="3">
    <source>
        <dbReference type="ARBA" id="ARBA00022643"/>
    </source>
</evidence>
<keyword evidence="4" id="KW-0732">Signal</keyword>
<reference evidence="6" key="1">
    <citation type="submission" date="2022-07" db="EMBL/GenBank/DDBJ databases">
        <title>Genetic diversity of Erwinia pyrifoliae.</title>
        <authorList>
            <person name="Park D.S."/>
            <person name="Ham H."/>
        </authorList>
    </citation>
    <scope>NUCLEOTIDE SEQUENCE</scope>
    <source>
        <strain evidence="6">CP201486</strain>
    </source>
</reference>
<name>A0ABY5X6X5_ERWPY</name>
<dbReference type="RefSeq" id="WP_012669282.1">
    <property type="nucleotide sequence ID" value="NZ_CP023567.1"/>
</dbReference>
<dbReference type="PANTHER" id="PTHR39201:SF1">
    <property type="entry name" value="FLAVODOXIN-LIKE DOMAIN-CONTAINING PROTEIN"/>
    <property type="match status" value="1"/>
</dbReference>
<evidence type="ECO:0000256" key="4">
    <source>
        <dbReference type="SAM" id="SignalP"/>
    </source>
</evidence>
<dbReference type="InterPro" id="IPR006311">
    <property type="entry name" value="TAT_signal"/>
</dbReference>
<proteinExistence type="predicted"/>
<evidence type="ECO:0000256" key="1">
    <source>
        <dbReference type="ARBA" id="ARBA00001917"/>
    </source>
</evidence>
<organism evidence="6 7">
    <name type="scientific">Erwinia pyrifoliae</name>
    <dbReference type="NCBI Taxonomy" id="79967"/>
    <lineage>
        <taxon>Bacteria</taxon>
        <taxon>Pseudomonadati</taxon>
        <taxon>Pseudomonadota</taxon>
        <taxon>Gammaproteobacteria</taxon>
        <taxon>Enterobacterales</taxon>
        <taxon>Erwiniaceae</taxon>
        <taxon>Erwinia</taxon>
    </lineage>
</organism>
<dbReference type="PANTHER" id="PTHR39201">
    <property type="entry name" value="EXPORTED PROTEIN-RELATED"/>
    <property type="match status" value="1"/>
</dbReference>
<keyword evidence="7" id="KW-1185">Reference proteome</keyword>
<feature type="chain" id="PRO_5045936407" evidence="4">
    <location>
        <begin position="32"/>
        <end position="198"/>
    </location>
</feature>
<evidence type="ECO:0000313" key="6">
    <source>
        <dbReference type="EMBL" id="UWS33093.1"/>
    </source>
</evidence>
<keyword evidence="3" id="KW-0288">FMN</keyword>
<dbReference type="SUPFAM" id="SSF52218">
    <property type="entry name" value="Flavoproteins"/>
    <property type="match status" value="1"/>
</dbReference>
<dbReference type="Pfam" id="PF12682">
    <property type="entry name" value="Flavodoxin_4"/>
    <property type="match status" value="1"/>
</dbReference>
<evidence type="ECO:0000313" key="7">
    <source>
        <dbReference type="Proteomes" id="UP001058553"/>
    </source>
</evidence>
<comment type="cofactor">
    <cofactor evidence="1">
        <name>FMN</name>
        <dbReference type="ChEBI" id="CHEBI:58210"/>
    </cofactor>
</comment>
<dbReference type="PROSITE" id="PS50902">
    <property type="entry name" value="FLAVODOXIN_LIKE"/>
    <property type="match status" value="1"/>
</dbReference>
<accession>A0ABY5X6X5</accession>
<dbReference type="InterPro" id="IPR008254">
    <property type="entry name" value="Flavodoxin/NO_synth"/>
</dbReference>
<dbReference type="Gene3D" id="3.40.50.360">
    <property type="match status" value="1"/>
</dbReference>